<dbReference type="AlphaFoldDB" id="A0A6G1EUZ2"/>
<evidence type="ECO:0000256" key="1">
    <source>
        <dbReference type="SAM" id="MobiDB-lite"/>
    </source>
</evidence>
<dbReference type="Proteomes" id="UP000479710">
    <property type="component" value="Unassembled WGS sequence"/>
</dbReference>
<feature type="compositionally biased region" description="Low complexity" evidence="1">
    <location>
        <begin position="19"/>
        <end position="32"/>
    </location>
</feature>
<sequence>MARRGKGESKRGRAPAGQTAAKDANARATATASDNPECGGSAAGLAMRQRRRGLAVVLLGAMG</sequence>
<protein>
    <submittedName>
        <fullName evidence="2">Uncharacterized protein</fullName>
    </submittedName>
</protein>
<comment type="caution">
    <text evidence="2">The sequence shown here is derived from an EMBL/GenBank/DDBJ whole genome shotgun (WGS) entry which is preliminary data.</text>
</comment>
<dbReference type="EMBL" id="SPHZ02000002">
    <property type="protein sequence ID" value="KAF0928468.1"/>
    <property type="molecule type" value="Genomic_DNA"/>
</dbReference>
<name>A0A6G1EUZ2_9ORYZ</name>
<organism evidence="2 3">
    <name type="scientific">Oryza meyeriana var. granulata</name>
    <dbReference type="NCBI Taxonomy" id="110450"/>
    <lineage>
        <taxon>Eukaryota</taxon>
        <taxon>Viridiplantae</taxon>
        <taxon>Streptophyta</taxon>
        <taxon>Embryophyta</taxon>
        <taxon>Tracheophyta</taxon>
        <taxon>Spermatophyta</taxon>
        <taxon>Magnoliopsida</taxon>
        <taxon>Liliopsida</taxon>
        <taxon>Poales</taxon>
        <taxon>Poaceae</taxon>
        <taxon>BOP clade</taxon>
        <taxon>Oryzoideae</taxon>
        <taxon>Oryzeae</taxon>
        <taxon>Oryzinae</taxon>
        <taxon>Oryza</taxon>
        <taxon>Oryza meyeriana</taxon>
    </lineage>
</organism>
<keyword evidence="3" id="KW-1185">Reference proteome</keyword>
<evidence type="ECO:0000313" key="2">
    <source>
        <dbReference type="EMBL" id="KAF0928468.1"/>
    </source>
</evidence>
<proteinExistence type="predicted"/>
<feature type="region of interest" description="Disordered" evidence="1">
    <location>
        <begin position="1"/>
        <end position="46"/>
    </location>
</feature>
<accession>A0A6G1EUZ2</accession>
<feature type="compositionally biased region" description="Basic and acidic residues" evidence="1">
    <location>
        <begin position="1"/>
        <end position="11"/>
    </location>
</feature>
<evidence type="ECO:0000313" key="3">
    <source>
        <dbReference type="Proteomes" id="UP000479710"/>
    </source>
</evidence>
<gene>
    <name evidence="2" type="ORF">E2562_004112</name>
</gene>
<reference evidence="2 3" key="1">
    <citation type="submission" date="2019-11" db="EMBL/GenBank/DDBJ databases">
        <title>Whole genome sequence of Oryza granulata.</title>
        <authorList>
            <person name="Li W."/>
        </authorList>
    </citation>
    <scope>NUCLEOTIDE SEQUENCE [LARGE SCALE GENOMIC DNA]</scope>
    <source>
        <strain evidence="3">cv. Menghai</strain>
        <tissue evidence="2">Leaf</tissue>
    </source>
</reference>